<dbReference type="InterPro" id="IPR013424">
    <property type="entry name" value="Ice-binding_C"/>
</dbReference>
<keyword evidence="3" id="KW-1185">Reference proteome</keyword>
<organism evidence="2 3">
    <name type="scientific">Falsiroseomonas bella</name>
    <dbReference type="NCBI Taxonomy" id="2184016"/>
    <lineage>
        <taxon>Bacteria</taxon>
        <taxon>Pseudomonadati</taxon>
        <taxon>Pseudomonadota</taxon>
        <taxon>Alphaproteobacteria</taxon>
        <taxon>Acetobacterales</taxon>
        <taxon>Roseomonadaceae</taxon>
        <taxon>Falsiroseomonas</taxon>
    </lineage>
</organism>
<evidence type="ECO:0000313" key="2">
    <source>
        <dbReference type="EMBL" id="PWS35794.1"/>
    </source>
</evidence>
<sequence length="327" mass="33713">MPRRLSLPLTYAERRTSPCHRLARDHRQNANGILFCITYTIFHSTTARESAAATGSQVVWPGAVSRPPLLSNPPTGTKPLNSNHFNRGCGPVWPRGAARRLGIPLAGAGICPAAVVKETFWMRQTLNTLRLAGLGAGIAVAATFLSPSAQAAQVPSGSGVELAGFVEILPAGDADDATGIAFTSASAIGTGSLAGINDPSVDMSDIPEGTIVGTGPVALSPNILNFAVVNTATGDLIFDLFSITNINRLPDGETSITFSGGGQFRGAGYDDTPATYTFTAQGNTITSFSASITSGGQVVDVPEPASMALFGLGLMGIAAVARRRQSV</sequence>
<dbReference type="EMBL" id="QGNA01000004">
    <property type="protein sequence ID" value="PWS35794.1"/>
    <property type="molecule type" value="Genomic_DNA"/>
</dbReference>
<proteinExistence type="predicted"/>
<reference evidence="3" key="1">
    <citation type="submission" date="2018-05" db="EMBL/GenBank/DDBJ databases">
        <authorList>
            <person name="Du Z."/>
            <person name="Wang X."/>
        </authorList>
    </citation>
    <scope>NUCLEOTIDE SEQUENCE [LARGE SCALE GENOMIC DNA]</scope>
    <source>
        <strain evidence="3">CQN31</strain>
    </source>
</reference>
<dbReference type="NCBIfam" id="TIGR02595">
    <property type="entry name" value="PEP_CTERM"/>
    <property type="match status" value="1"/>
</dbReference>
<dbReference type="AlphaFoldDB" id="A0A317F9R0"/>
<dbReference type="Pfam" id="PF07589">
    <property type="entry name" value="PEP-CTERM"/>
    <property type="match status" value="1"/>
</dbReference>
<evidence type="ECO:0000313" key="3">
    <source>
        <dbReference type="Proteomes" id="UP000245765"/>
    </source>
</evidence>
<feature type="domain" description="Ice-binding protein C-terminal" evidence="1">
    <location>
        <begin position="300"/>
        <end position="323"/>
    </location>
</feature>
<comment type="caution">
    <text evidence="2">The sequence shown here is derived from an EMBL/GenBank/DDBJ whole genome shotgun (WGS) entry which is preliminary data.</text>
</comment>
<accession>A0A317F9R0</accession>
<evidence type="ECO:0000259" key="1">
    <source>
        <dbReference type="Pfam" id="PF07589"/>
    </source>
</evidence>
<gene>
    <name evidence="2" type="ORF">DFH01_19645</name>
</gene>
<dbReference type="Proteomes" id="UP000245765">
    <property type="component" value="Unassembled WGS sequence"/>
</dbReference>
<name>A0A317F9R0_9PROT</name>
<protein>
    <recommendedName>
        <fullName evidence="1">Ice-binding protein C-terminal domain-containing protein</fullName>
    </recommendedName>
</protein>